<dbReference type="RefSeq" id="WP_015393738.1">
    <property type="nucleotide sequence ID" value="NC_020291.1"/>
</dbReference>
<evidence type="ECO:0000313" key="3">
    <source>
        <dbReference type="Proteomes" id="UP000011728"/>
    </source>
</evidence>
<feature type="compositionally biased region" description="Pro residues" evidence="1">
    <location>
        <begin position="169"/>
        <end position="189"/>
    </location>
</feature>
<feature type="region of interest" description="Disordered" evidence="1">
    <location>
        <begin position="115"/>
        <end position="189"/>
    </location>
</feature>
<name>M1N1Q7_9CLOT</name>
<feature type="region of interest" description="Disordered" evidence="1">
    <location>
        <begin position="282"/>
        <end position="303"/>
    </location>
</feature>
<evidence type="ECO:0000256" key="1">
    <source>
        <dbReference type="SAM" id="MobiDB-lite"/>
    </source>
</evidence>
<dbReference type="STRING" id="36745.CLSAP_34410"/>
<dbReference type="AlphaFoldDB" id="M1N1Q7"/>
<dbReference type="Proteomes" id="UP000011728">
    <property type="component" value="Chromosome"/>
</dbReference>
<dbReference type="KEGG" id="csr:Cspa_c36620"/>
<evidence type="ECO:0000313" key="2">
    <source>
        <dbReference type="EMBL" id="AGF57422.1"/>
    </source>
</evidence>
<dbReference type="PATRIC" id="fig|931276.5.peg.3692"/>
<dbReference type="EMBL" id="CP004121">
    <property type="protein sequence ID" value="AGF57422.1"/>
    <property type="molecule type" value="Genomic_DNA"/>
</dbReference>
<proteinExistence type="predicted"/>
<protein>
    <submittedName>
        <fullName evidence="2">Uncharacterized protein</fullName>
    </submittedName>
</protein>
<reference evidence="2" key="1">
    <citation type="submission" date="2013-02" db="EMBL/GenBank/DDBJ databases">
        <title>Genome sequence of Clostridium saccharoperbutylacetonicum N1-4(HMT).</title>
        <authorList>
            <person name="Poehlein A."/>
            <person name="Daniel R."/>
        </authorList>
    </citation>
    <scope>NUCLEOTIDE SEQUENCE [LARGE SCALE GENOMIC DNA]</scope>
    <source>
        <strain evidence="2">N1-4</strain>
    </source>
</reference>
<gene>
    <name evidence="2" type="ORF">Cspa_c36620</name>
</gene>
<keyword evidence="3" id="KW-1185">Reference proteome</keyword>
<feature type="region of interest" description="Disordered" evidence="1">
    <location>
        <begin position="223"/>
        <end position="243"/>
    </location>
</feature>
<accession>M1N1Q7</accession>
<feature type="compositionally biased region" description="Basic residues" evidence="1">
    <location>
        <begin position="292"/>
        <end position="303"/>
    </location>
</feature>
<dbReference type="HOGENOM" id="CLU_917358_0_0_9"/>
<organism evidence="2 3">
    <name type="scientific">Clostridium saccharoperbutylacetonicum N1-4(HMT)</name>
    <dbReference type="NCBI Taxonomy" id="931276"/>
    <lineage>
        <taxon>Bacteria</taxon>
        <taxon>Bacillati</taxon>
        <taxon>Bacillota</taxon>
        <taxon>Clostridia</taxon>
        <taxon>Eubacteriales</taxon>
        <taxon>Clostridiaceae</taxon>
        <taxon>Clostridium</taxon>
    </lineage>
</organism>
<sequence>MLEIVIIGIAALVTGISALAMHNSAAQSKSSSVPGLSALSEIGKIKDKLEKKAKAKFFLGIVEILAVIYSENEEKLNNVASLGASVSAKSTAIAINAAQDAIQAVRGGNASTGIDSYSPRVIDDGPSTPPLIPPAVDDGPSTPPLIPPAIDDGSSTPPLTPPVIDNGPSTPPLIPPAPDDGPSTPPLIPPAHKELEDMILRAKVVPKTGTWIPVGKTEEEWKTDHGYTLGPNTLNKKEGEHKKSFPLKDKNGNVIGRVDRGYRVNGNVVVDHVHLNTDVGNVHHWFNDKPKKNNKNKNNKNKK</sequence>